<dbReference type="InterPro" id="IPR038729">
    <property type="entry name" value="Rad50/SbcC_AAA"/>
</dbReference>
<protein>
    <recommendedName>
        <fullName evidence="2">Rad50/SbcC-type AAA domain-containing protein</fullName>
    </recommendedName>
</protein>
<keyword evidence="1" id="KW-0742">SOS response</keyword>
<keyword evidence="1" id="KW-0227">DNA damage</keyword>
<evidence type="ECO:0000256" key="1">
    <source>
        <dbReference type="ARBA" id="ARBA00023236"/>
    </source>
</evidence>
<accession>A0ABQ2DIA2</accession>
<dbReference type="Pfam" id="PF13476">
    <property type="entry name" value="AAA_23"/>
    <property type="match status" value="1"/>
</dbReference>
<dbReference type="Gene3D" id="3.40.50.300">
    <property type="entry name" value="P-loop containing nucleotide triphosphate hydrolases"/>
    <property type="match status" value="1"/>
</dbReference>
<keyword evidence="4" id="KW-1185">Reference proteome</keyword>
<evidence type="ECO:0000313" key="4">
    <source>
        <dbReference type="Proteomes" id="UP000606115"/>
    </source>
</evidence>
<dbReference type="EMBL" id="BMKX01000003">
    <property type="protein sequence ID" value="GGJ59053.1"/>
    <property type="molecule type" value="Genomic_DNA"/>
</dbReference>
<evidence type="ECO:0000259" key="2">
    <source>
        <dbReference type="Pfam" id="PF13476"/>
    </source>
</evidence>
<name>A0ABQ2DIA2_9MICC</name>
<proteinExistence type="predicted"/>
<dbReference type="SUPFAM" id="SSF52540">
    <property type="entry name" value="P-loop containing nucleoside triphosphate hydrolases"/>
    <property type="match status" value="1"/>
</dbReference>
<dbReference type="PANTHER" id="PTHR32182">
    <property type="entry name" value="DNA REPLICATION AND REPAIR PROTEIN RECF"/>
    <property type="match status" value="1"/>
</dbReference>
<evidence type="ECO:0000313" key="3">
    <source>
        <dbReference type="EMBL" id="GGJ59053.1"/>
    </source>
</evidence>
<dbReference type="PANTHER" id="PTHR32182:SF22">
    <property type="entry name" value="ATP-DEPENDENT ENDONUCLEASE, OLD FAMILY-RELATED"/>
    <property type="match status" value="1"/>
</dbReference>
<organism evidence="3 4">
    <name type="scientific">Glutamicibacter ardleyensis</name>
    <dbReference type="NCBI Taxonomy" id="225894"/>
    <lineage>
        <taxon>Bacteria</taxon>
        <taxon>Bacillati</taxon>
        <taxon>Actinomycetota</taxon>
        <taxon>Actinomycetes</taxon>
        <taxon>Micrococcales</taxon>
        <taxon>Micrococcaceae</taxon>
        <taxon>Glutamicibacter</taxon>
    </lineage>
</organism>
<gene>
    <name evidence="3" type="ORF">GCM10007173_17260</name>
</gene>
<feature type="domain" description="Rad50/SbcC-type AAA" evidence="2">
    <location>
        <begin position="6"/>
        <end position="286"/>
    </location>
</feature>
<dbReference type="InterPro" id="IPR027417">
    <property type="entry name" value="P-loop_NTPase"/>
</dbReference>
<dbReference type="Proteomes" id="UP000606115">
    <property type="component" value="Unassembled WGS sequence"/>
</dbReference>
<comment type="caution">
    <text evidence="3">The sequence shown here is derived from an EMBL/GenBank/DDBJ whole genome shotgun (WGS) entry which is preliminary data.</text>
</comment>
<dbReference type="GeneID" id="303304096"/>
<reference evidence="4" key="1">
    <citation type="journal article" date="2019" name="Int. J. Syst. Evol. Microbiol.">
        <title>The Global Catalogue of Microorganisms (GCM) 10K type strain sequencing project: providing services to taxonomists for standard genome sequencing and annotation.</title>
        <authorList>
            <consortium name="The Broad Institute Genomics Platform"/>
            <consortium name="The Broad Institute Genome Sequencing Center for Infectious Disease"/>
            <person name="Wu L."/>
            <person name="Ma J."/>
        </authorList>
    </citation>
    <scope>NUCLEOTIDE SEQUENCE [LARGE SCALE GENOMIC DNA]</scope>
    <source>
        <strain evidence="4">CGMCC 1.3685</strain>
    </source>
</reference>
<sequence length="395" mass="42986">MSTIESLEITNFQRISAVKIEPTNSVILLFGKNAAGKTSILDAIETGFCKFNAKFIKRPIRDGAGRADIKIKLTDGTQLHQKFTPSGPTLTGKKANGDKLGQRDLDQALSVLGVDAASFIMAGEKKQLETLLSIVELPFVPAELDSEIKALEAKRLLAGQQAKVIGDFDVDANIPTDEVSLNELIIQYRAGQESNAQLDAALDGVEAATEYVTVLERQLIKAKESLKTAGEVLKAAPDRVELESLQAQINNAEASNSAIRANNSAREQVARKDKLLSEWASFDAQIKEVQKRKADGLATAEMPVEGLSFDEEGVLYQGVPFSRASGAEQIIVSAAMIIATDPEVRTMVIRNGNVMDERSLQVLQSMCEENNFQAFVEFVSDSEDHEFRLVDGELA</sequence>
<dbReference type="RefSeq" id="WP_188685097.1">
    <property type="nucleotide sequence ID" value="NZ_BMKX01000003.1"/>
</dbReference>